<dbReference type="AlphaFoldDB" id="L1QF92"/>
<dbReference type="EMBL" id="AMEZ01000053">
    <property type="protein sequence ID" value="EKY26621.1"/>
    <property type="molecule type" value="Genomic_DNA"/>
</dbReference>
<protein>
    <submittedName>
        <fullName evidence="1">Uncharacterized protein</fullName>
    </submittedName>
</protein>
<dbReference type="Proteomes" id="UP000010420">
    <property type="component" value="Unassembled WGS sequence"/>
</dbReference>
<evidence type="ECO:0000313" key="1">
    <source>
        <dbReference type="EMBL" id="EKY26621.1"/>
    </source>
</evidence>
<comment type="caution">
    <text evidence="1">The sequence shown here is derived from an EMBL/GenBank/DDBJ whole genome shotgun (WGS) entry which is preliminary data.</text>
</comment>
<gene>
    <name evidence="1" type="ORF">HMPREF0216_01806</name>
</gene>
<sequence length="50" mass="5931">MKDGANISVLINRYIIWSLDINQNGNLIKKLLIDKLYDKIRMLKIKEENK</sequence>
<evidence type="ECO:0000313" key="2">
    <source>
        <dbReference type="Proteomes" id="UP000010420"/>
    </source>
</evidence>
<accession>L1QF92</accession>
<reference evidence="1 2" key="1">
    <citation type="submission" date="2012-05" db="EMBL/GenBank/DDBJ databases">
        <authorList>
            <person name="Weinstock G."/>
            <person name="Sodergren E."/>
            <person name="Lobos E.A."/>
            <person name="Fulton L."/>
            <person name="Fulton R."/>
            <person name="Courtney L."/>
            <person name="Fronick C."/>
            <person name="O'Laughlin M."/>
            <person name="Godfrey J."/>
            <person name="Wilson R.M."/>
            <person name="Miner T."/>
            <person name="Farmer C."/>
            <person name="Delehaunty K."/>
            <person name="Cordes M."/>
            <person name="Minx P."/>
            <person name="Tomlinson C."/>
            <person name="Chen J."/>
            <person name="Wollam A."/>
            <person name="Pepin K.H."/>
            <person name="Bhonagiri V."/>
            <person name="Zhang X."/>
            <person name="Suruliraj S."/>
            <person name="Warren W."/>
            <person name="Mitreva M."/>
            <person name="Mardis E.R."/>
            <person name="Wilson R.K."/>
        </authorList>
    </citation>
    <scope>NUCLEOTIDE SEQUENCE [LARGE SCALE GENOMIC DNA]</scope>
    <source>
        <strain evidence="1 2">DSM 1785</strain>
    </source>
</reference>
<organism evidence="1 2">
    <name type="scientific">Clostridium celatum DSM 1785</name>
    <dbReference type="NCBI Taxonomy" id="545697"/>
    <lineage>
        <taxon>Bacteria</taxon>
        <taxon>Bacillati</taxon>
        <taxon>Bacillota</taxon>
        <taxon>Clostridia</taxon>
        <taxon>Eubacteriales</taxon>
        <taxon>Clostridiaceae</taxon>
        <taxon>Clostridium</taxon>
    </lineage>
</organism>
<dbReference type="HOGENOM" id="CLU_3116310_0_0_9"/>
<name>L1QF92_9CLOT</name>
<keyword evidence="2" id="KW-1185">Reference proteome</keyword>
<proteinExistence type="predicted"/>